<dbReference type="InterPro" id="IPR025261">
    <property type="entry name" value="Atos-like_cons_dom"/>
</dbReference>
<evidence type="ECO:0000259" key="2">
    <source>
        <dbReference type="SMART" id="SM01177"/>
    </source>
</evidence>
<feature type="region of interest" description="Disordered" evidence="1">
    <location>
        <begin position="479"/>
        <end position="521"/>
    </location>
</feature>
<dbReference type="EMBL" id="LR743595">
    <property type="protein sequence ID" value="CAA2624561.1"/>
    <property type="molecule type" value="Genomic_DNA"/>
</dbReference>
<dbReference type="InterPro" id="IPR033473">
    <property type="entry name" value="Atos-like_C"/>
</dbReference>
<reference evidence="3 4" key="1">
    <citation type="submission" date="2019-12" db="EMBL/GenBank/DDBJ databases">
        <authorList>
            <person name="Scholz U."/>
            <person name="Mascher M."/>
            <person name="Fiebig A."/>
        </authorList>
    </citation>
    <scope>NUCLEOTIDE SEQUENCE</scope>
</reference>
<organism evidence="3">
    <name type="scientific">Spirodela intermedia</name>
    <name type="common">Intermediate duckweed</name>
    <dbReference type="NCBI Taxonomy" id="51605"/>
    <lineage>
        <taxon>Eukaryota</taxon>
        <taxon>Viridiplantae</taxon>
        <taxon>Streptophyta</taxon>
        <taxon>Embryophyta</taxon>
        <taxon>Tracheophyta</taxon>
        <taxon>Spermatophyta</taxon>
        <taxon>Magnoliopsida</taxon>
        <taxon>Liliopsida</taxon>
        <taxon>Araceae</taxon>
        <taxon>Lemnoideae</taxon>
        <taxon>Spirodela</taxon>
    </lineage>
</organism>
<dbReference type="Pfam" id="PF13889">
    <property type="entry name" value="Chromosome_seg"/>
    <property type="match status" value="1"/>
</dbReference>
<dbReference type="PANTHER" id="PTHR13199:SF11">
    <property type="entry name" value="PROTEIN ATOSSA"/>
    <property type="match status" value="1"/>
</dbReference>
<proteinExistence type="predicted"/>
<dbReference type="Proteomes" id="UP001189122">
    <property type="component" value="Unassembled WGS sequence"/>
</dbReference>
<dbReference type="EMBL" id="CACRZD030000008">
    <property type="protein sequence ID" value="CAA6664005.1"/>
    <property type="molecule type" value="Genomic_DNA"/>
</dbReference>
<evidence type="ECO:0000256" key="1">
    <source>
        <dbReference type="SAM" id="MobiDB-lite"/>
    </source>
</evidence>
<feature type="compositionally biased region" description="Basic and acidic residues" evidence="1">
    <location>
        <begin position="506"/>
        <end position="518"/>
    </location>
</feature>
<evidence type="ECO:0000313" key="4">
    <source>
        <dbReference type="Proteomes" id="UP001189122"/>
    </source>
</evidence>
<keyword evidence="4" id="KW-1185">Reference proteome</keyword>
<protein>
    <recommendedName>
        <fullName evidence="2">Atos-like conserved domain-containing protein</fullName>
    </recommendedName>
</protein>
<dbReference type="AlphaFoldDB" id="A0A7I8J1B2"/>
<dbReference type="PANTHER" id="PTHR13199">
    <property type="entry name" value="GH03947P"/>
    <property type="match status" value="1"/>
</dbReference>
<dbReference type="InterPro" id="IPR051506">
    <property type="entry name" value="ATOS_Transcription_Regulators"/>
</dbReference>
<evidence type="ECO:0000313" key="3">
    <source>
        <dbReference type="EMBL" id="CAA2624561.1"/>
    </source>
</evidence>
<sequence length="613" mass="67591">MAHGGFSCSSIGDFQRKLRPDSPAKLHSLKNDSVDKVAVVGFDSSRSVSLVNGSHRVSSENTCSSGALGISDSSVDSYGLQVRKRFLSPLNGMLGRERPGLGLPNHAEGHGRVAPGALTRGVNKFATQDFKKANLETDFILDEDASNPSVLTDRPLPESKEHFYEETCNRGVCQGALSLSPKQPYSSPLSLSPLGPKWRERIVGPCRCISRESQCNELTHKCMDRRPLDGRAPNILFATEVEFRSENDQIRDDFDPVENYTGQNWCPESFPPSRCIRFARGVCGLPVRRSLVGSFEESLLSGRLSSGKVSQVGFHACFKSHWGNFSPPSQKLPFSVTSVDGDSCLLYCASIDLEEKSPSDKCKGPQMTRSLSFEDSHTSRARMRIPVRGCIQLQANPLLIESASAPVLSNPERTPLHTFFCNYDLSDMPAGTKTFMRQRITLDSPRSAPTHVRSSSTKGCGMREADKLAAEMNGHFPEISMTSPCRASDDREKGSPCNLGESQSVGDHRTSRLQEKTPHGVAGKSSGVLRYALHLRFLCPAPRRCSKVIRRCKSDPLAAPPPHEASLEAQERRFYLYSDLKAVFPQRHTDADEGKLRVENHFPSDPKFFDIGN</sequence>
<feature type="domain" description="Atos-like conserved" evidence="2">
    <location>
        <begin position="291"/>
        <end position="348"/>
    </location>
</feature>
<name>A0A7I8J1B2_SPIIN</name>
<dbReference type="SMART" id="SM01177">
    <property type="entry name" value="DUF4210"/>
    <property type="match status" value="1"/>
</dbReference>
<gene>
    <name evidence="3" type="ORF">SI7747_08010394</name>
</gene>
<accession>A0A7I8J1B2</accession>